<evidence type="ECO:0000256" key="2">
    <source>
        <dbReference type="ARBA" id="ARBA00022840"/>
    </source>
</evidence>
<dbReference type="EMBL" id="JADQAZ010000003">
    <property type="protein sequence ID" value="MBT0958706.1"/>
    <property type="molecule type" value="Genomic_DNA"/>
</dbReference>
<dbReference type="GO" id="GO:0005524">
    <property type="term" value="F:ATP binding"/>
    <property type="evidence" value="ECO:0007669"/>
    <property type="project" value="UniProtKB-KW"/>
</dbReference>
<evidence type="ECO:0000256" key="1">
    <source>
        <dbReference type="ARBA" id="ARBA00022741"/>
    </source>
</evidence>
<feature type="domain" description="ABC transporter" evidence="3">
    <location>
        <begin position="2"/>
        <end position="231"/>
    </location>
</feature>
<keyword evidence="5" id="KW-1185">Reference proteome</keyword>
<dbReference type="SMART" id="SM00382">
    <property type="entry name" value="AAA"/>
    <property type="match status" value="1"/>
</dbReference>
<dbReference type="AlphaFoldDB" id="A0AAP2G8V9"/>
<sequence length="237" mass="25234">MVRVLPVELRGAVVRRRGRAILGPVDLTLAGEGLTCVLGPNGAGKTTLLRVMHGIERLSGGTVGYGLPEREALRRQGFVFQAPIVLRRTVAENLAYPLRLAGAGRADAARACADWGGRIGLGAVLDQPAQRLSGGEKQMLALGRALISGPDLLFLDEPCASLDGRATAAIEGLLRAARESRTRIIMATHDLAQARRLADEVIFLRNGQVERHCAAEAFFAAPQSAAEEAFLKGDILQ</sequence>
<evidence type="ECO:0000259" key="3">
    <source>
        <dbReference type="PROSITE" id="PS50893"/>
    </source>
</evidence>
<dbReference type="GO" id="GO:0016887">
    <property type="term" value="F:ATP hydrolysis activity"/>
    <property type="evidence" value="ECO:0007669"/>
    <property type="project" value="InterPro"/>
</dbReference>
<keyword evidence="2 4" id="KW-0067">ATP-binding</keyword>
<gene>
    <name evidence="4" type="ORF">IV417_15055</name>
</gene>
<dbReference type="Proteomes" id="UP001315686">
    <property type="component" value="Unassembled WGS sequence"/>
</dbReference>
<dbReference type="PROSITE" id="PS50893">
    <property type="entry name" value="ABC_TRANSPORTER_2"/>
    <property type="match status" value="1"/>
</dbReference>
<protein>
    <submittedName>
        <fullName evidence="4">ATP-binding cassette domain-containing protein</fullName>
    </submittedName>
</protein>
<organism evidence="4 5">
    <name type="scientific">Harenicola maris</name>
    <dbReference type="NCBI Taxonomy" id="2841044"/>
    <lineage>
        <taxon>Bacteria</taxon>
        <taxon>Pseudomonadati</taxon>
        <taxon>Pseudomonadota</taxon>
        <taxon>Alphaproteobacteria</taxon>
        <taxon>Rhodobacterales</taxon>
        <taxon>Paracoccaceae</taxon>
        <taxon>Harenicola</taxon>
    </lineage>
</organism>
<dbReference type="InterPro" id="IPR017871">
    <property type="entry name" value="ABC_transporter-like_CS"/>
</dbReference>
<dbReference type="PANTHER" id="PTHR43514">
    <property type="entry name" value="ABC TRANSPORTER I FAMILY MEMBER 10"/>
    <property type="match status" value="1"/>
</dbReference>
<dbReference type="PANTHER" id="PTHR43514:SF4">
    <property type="entry name" value="ABC TRANSPORTER I FAMILY MEMBER 10"/>
    <property type="match status" value="1"/>
</dbReference>
<dbReference type="RefSeq" id="WP_327794928.1">
    <property type="nucleotide sequence ID" value="NZ_JADQAZ010000003.1"/>
</dbReference>
<evidence type="ECO:0000313" key="4">
    <source>
        <dbReference type="EMBL" id="MBT0958706.1"/>
    </source>
</evidence>
<dbReference type="Pfam" id="PF00005">
    <property type="entry name" value="ABC_tran"/>
    <property type="match status" value="1"/>
</dbReference>
<name>A0AAP2G8V9_9RHOB</name>
<accession>A0AAP2G8V9</accession>
<dbReference type="InterPro" id="IPR050334">
    <property type="entry name" value="Molybdenum_import_ModC"/>
</dbReference>
<dbReference type="InterPro" id="IPR003439">
    <property type="entry name" value="ABC_transporter-like_ATP-bd"/>
</dbReference>
<reference evidence="4 5" key="1">
    <citation type="journal article" date="2021" name="Arch. Microbiol.">
        <title>Harenicola maris gen. nov., sp. nov. isolated from the Sea of Japan shallow sediments.</title>
        <authorList>
            <person name="Romanenko L.A."/>
            <person name="Kurilenko V.V."/>
            <person name="Chernysheva N.Y."/>
            <person name="Tekutyeva L.A."/>
            <person name="Velansky P.V."/>
            <person name="Svetashev V.I."/>
            <person name="Isaeva M.P."/>
        </authorList>
    </citation>
    <scope>NUCLEOTIDE SEQUENCE [LARGE SCALE GENOMIC DNA]</scope>
    <source>
        <strain evidence="4 5">KMM 3653</strain>
    </source>
</reference>
<evidence type="ECO:0000313" key="5">
    <source>
        <dbReference type="Proteomes" id="UP001315686"/>
    </source>
</evidence>
<dbReference type="SUPFAM" id="SSF52540">
    <property type="entry name" value="P-loop containing nucleoside triphosphate hydrolases"/>
    <property type="match status" value="1"/>
</dbReference>
<dbReference type="InterPro" id="IPR027417">
    <property type="entry name" value="P-loop_NTPase"/>
</dbReference>
<dbReference type="InterPro" id="IPR003593">
    <property type="entry name" value="AAA+_ATPase"/>
</dbReference>
<dbReference type="Gene3D" id="3.40.50.300">
    <property type="entry name" value="P-loop containing nucleotide triphosphate hydrolases"/>
    <property type="match status" value="1"/>
</dbReference>
<dbReference type="PROSITE" id="PS00211">
    <property type="entry name" value="ABC_TRANSPORTER_1"/>
    <property type="match status" value="1"/>
</dbReference>
<keyword evidence="1" id="KW-0547">Nucleotide-binding</keyword>
<comment type="caution">
    <text evidence="4">The sequence shown here is derived from an EMBL/GenBank/DDBJ whole genome shotgun (WGS) entry which is preliminary data.</text>
</comment>
<proteinExistence type="predicted"/>